<feature type="transmembrane region" description="Helical" evidence="1">
    <location>
        <begin position="21"/>
        <end position="51"/>
    </location>
</feature>
<dbReference type="RefSeq" id="WP_340360452.1">
    <property type="nucleotide sequence ID" value="NZ_JBBKZU010000018.1"/>
</dbReference>
<feature type="transmembrane region" description="Helical" evidence="1">
    <location>
        <begin position="85"/>
        <end position="109"/>
    </location>
</feature>
<dbReference type="EMBL" id="JBBKZU010000018">
    <property type="protein sequence ID" value="MEJ8815237.1"/>
    <property type="molecule type" value="Genomic_DNA"/>
</dbReference>
<evidence type="ECO:0000313" key="3">
    <source>
        <dbReference type="Proteomes" id="UP001365846"/>
    </source>
</evidence>
<dbReference type="Proteomes" id="UP001365846">
    <property type="component" value="Unassembled WGS sequence"/>
</dbReference>
<gene>
    <name evidence="2" type="ORF">WKW77_29510</name>
</gene>
<feature type="transmembrane region" description="Helical" evidence="1">
    <location>
        <begin position="57"/>
        <end position="78"/>
    </location>
</feature>
<proteinExistence type="predicted"/>
<sequence>MMDLRVEQAAKQRGGLSARTLVGWTGAALWWAMFAVWQVVRCALCAVLVLGEPVMRAVLVPLAFLGFLVTMVFGFLVGDPRFPRWGMLAVSVGALALYWLYLGLMSLFMSLPSHDYER</sequence>
<keyword evidence="1" id="KW-0472">Membrane</keyword>
<comment type="caution">
    <text evidence="2">The sequence shown here is derived from an EMBL/GenBank/DDBJ whole genome shotgun (WGS) entry which is preliminary data.</text>
</comment>
<keyword evidence="1" id="KW-0812">Transmembrane</keyword>
<keyword evidence="1" id="KW-1133">Transmembrane helix</keyword>
<protein>
    <recommendedName>
        <fullName evidence="4">Transmembrane protein</fullName>
    </recommendedName>
</protein>
<evidence type="ECO:0000256" key="1">
    <source>
        <dbReference type="SAM" id="Phobius"/>
    </source>
</evidence>
<evidence type="ECO:0008006" key="4">
    <source>
        <dbReference type="Google" id="ProtNLM"/>
    </source>
</evidence>
<organism evidence="2 3">
    <name type="scientific">Variovorax ureilyticus</name>
    <dbReference type="NCBI Taxonomy" id="1836198"/>
    <lineage>
        <taxon>Bacteria</taxon>
        <taxon>Pseudomonadati</taxon>
        <taxon>Pseudomonadota</taxon>
        <taxon>Betaproteobacteria</taxon>
        <taxon>Burkholderiales</taxon>
        <taxon>Comamonadaceae</taxon>
        <taxon>Variovorax</taxon>
    </lineage>
</organism>
<name>A0ABU8VQ05_9BURK</name>
<accession>A0ABU8VQ05</accession>
<keyword evidence="3" id="KW-1185">Reference proteome</keyword>
<evidence type="ECO:0000313" key="2">
    <source>
        <dbReference type="EMBL" id="MEJ8815237.1"/>
    </source>
</evidence>
<reference evidence="2 3" key="1">
    <citation type="submission" date="2024-03" db="EMBL/GenBank/DDBJ databases">
        <title>Novel species of the genus Variovorax.</title>
        <authorList>
            <person name="Liu Q."/>
            <person name="Xin Y.-H."/>
        </authorList>
    </citation>
    <scope>NUCLEOTIDE SEQUENCE [LARGE SCALE GENOMIC DNA]</scope>
    <source>
        <strain evidence="2 3">KACC 18899</strain>
    </source>
</reference>